<organism evidence="3 4">
    <name type="scientific">Nitrosospira multiformis</name>
    <dbReference type="NCBI Taxonomy" id="1231"/>
    <lineage>
        <taxon>Bacteria</taxon>
        <taxon>Pseudomonadati</taxon>
        <taxon>Pseudomonadota</taxon>
        <taxon>Betaproteobacteria</taxon>
        <taxon>Nitrosomonadales</taxon>
        <taxon>Nitrosomonadaceae</taxon>
        <taxon>Nitrosospira</taxon>
    </lineage>
</organism>
<name>A0A1H9YE38_9PROT</name>
<proteinExistence type="predicted"/>
<dbReference type="Pfam" id="PF13538">
    <property type="entry name" value="UvrD_C_2"/>
    <property type="match status" value="1"/>
</dbReference>
<keyword evidence="3" id="KW-0378">Hydrolase</keyword>
<keyword evidence="3" id="KW-0067">ATP-binding</keyword>
<accession>A0A1H9YE38</accession>
<dbReference type="InterPro" id="IPR027417">
    <property type="entry name" value="P-loop_NTPase"/>
</dbReference>
<dbReference type="Gene3D" id="3.40.50.300">
    <property type="entry name" value="P-loop containing nucleotide triphosphate hydrolases"/>
    <property type="match status" value="2"/>
</dbReference>
<evidence type="ECO:0000256" key="1">
    <source>
        <dbReference type="SAM" id="Coils"/>
    </source>
</evidence>
<dbReference type="AlphaFoldDB" id="A0A1H9YE38"/>
<feature type="coiled-coil region" evidence="1">
    <location>
        <begin position="661"/>
        <end position="688"/>
    </location>
</feature>
<evidence type="ECO:0000259" key="2">
    <source>
        <dbReference type="Pfam" id="PF13538"/>
    </source>
</evidence>
<feature type="domain" description="UvrD-like helicase C-terminal" evidence="2">
    <location>
        <begin position="573"/>
        <end position="619"/>
    </location>
</feature>
<keyword evidence="3" id="KW-0347">Helicase</keyword>
<dbReference type="OrthoDB" id="5441773at2"/>
<dbReference type="EMBL" id="FOHI01000001">
    <property type="protein sequence ID" value="SES67250.1"/>
    <property type="molecule type" value="Genomic_DNA"/>
</dbReference>
<keyword evidence="1" id="KW-0175">Coiled coil</keyword>
<dbReference type="GO" id="GO:0004386">
    <property type="term" value="F:helicase activity"/>
    <property type="evidence" value="ECO:0007669"/>
    <property type="project" value="UniProtKB-KW"/>
</dbReference>
<keyword evidence="3" id="KW-0547">Nucleotide-binding</keyword>
<evidence type="ECO:0000313" key="3">
    <source>
        <dbReference type="EMBL" id="SES67250.1"/>
    </source>
</evidence>
<dbReference type="RefSeq" id="WP_074703795.1">
    <property type="nucleotide sequence ID" value="NZ_FOHI01000001.1"/>
</dbReference>
<dbReference type="Proteomes" id="UP000183339">
    <property type="component" value="Unassembled WGS sequence"/>
</dbReference>
<dbReference type="SUPFAM" id="SSF52540">
    <property type="entry name" value="P-loop containing nucleoside triphosphate hydrolases"/>
    <property type="match status" value="1"/>
</dbReference>
<reference evidence="3 4" key="1">
    <citation type="submission" date="2016-10" db="EMBL/GenBank/DDBJ databases">
        <authorList>
            <person name="de Groot N.N."/>
        </authorList>
    </citation>
    <scope>NUCLEOTIDE SEQUENCE [LARGE SCALE GENOMIC DNA]</scope>
    <source>
        <strain evidence="3 4">Nl7</strain>
    </source>
</reference>
<dbReference type="InterPro" id="IPR027785">
    <property type="entry name" value="UvrD-like_helicase_C"/>
</dbReference>
<protein>
    <submittedName>
        <fullName evidence="3">Superfamily I DNA and RNA helicases</fullName>
    </submittedName>
</protein>
<gene>
    <name evidence="3" type="ORF">SAMN05216412_101181</name>
</gene>
<evidence type="ECO:0000313" key="4">
    <source>
        <dbReference type="Proteomes" id="UP000183339"/>
    </source>
</evidence>
<sequence>MLDIVYGKKTNPQAVEAVVDLLREQDWEGTLYVGYPVFGSEDASAVTDALLTSIETGAVIFDLSSQEFFNLPPGDMEAAIKARQRELLRKLNSRLVAYEELLEEDGIRLAFPIQVITFLPYEVQNVNVPRLVTRDNLLAELANFAPLERHFFKPLNAAIQKTAALKPKKKRLNVRKEDSMGAVIKFLESQIANLDRWQKNAAIESPEGPQRIRGLAGSGKTIILALKAAYLHANDPEAEIVVTFNTRSLYQQFKSLIRRFYFDQVFDEPNWEKLKILHAWGGELDAGVYSTIAALAGAAPMPFGVARHKYGYPNAFSGACAELVAHLARTSFEPVFDYMLIDEAQDFPAPFFQLAYAATKAPKRIVWAYDELQTLNDTSMPTLDQLFGVDQEGNPLIEINNVEGQPQQDILLPICYRNPPWLLSLALGLGLGTKRGGQFVQMFREPDFWKEIGYEPIQGQLALGAPVRLKREEDRSAPFFNECLTPADSVTWHVFPDDVTQAAWVAADIKRVLTIQELDPNDILVVIPDSVNAPKIALKLSSELKKFEIKSHLIGVTGSLDIVFIDNSVAMSGIYRAKGNEAPLVYVINTEFCQGGYELSRKRNMLFTALTRAKAWVRVCGVGQEMQLIADEMRGIAADNFDLTFVYPTEQQIERLKTAYRERTSREKQAVKKEIKSAERLLQRILNGEVALEELPPGLAEMLRKGVK</sequence>